<keyword evidence="5" id="KW-0418">Kinase</keyword>
<keyword evidence="6" id="KW-1185">Reference proteome</keyword>
<dbReference type="EMBL" id="JNBS01004838">
    <property type="protein sequence ID" value="OQR82100.1"/>
    <property type="molecule type" value="Genomic_DNA"/>
</dbReference>
<dbReference type="PANTHER" id="PTHR11165">
    <property type="entry name" value="SKP1"/>
    <property type="match status" value="1"/>
</dbReference>
<dbReference type="GO" id="GO:0006511">
    <property type="term" value="P:ubiquitin-dependent protein catabolic process"/>
    <property type="evidence" value="ECO:0007669"/>
    <property type="project" value="InterPro"/>
</dbReference>
<dbReference type="FunFam" id="3.30.710.10:FF:000124">
    <property type="entry name" value="Protein CBG09126"/>
    <property type="match status" value="3"/>
</dbReference>
<dbReference type="InterPro" id="IPR016897">
    <property type="entry name" value="SKP1"/>
</dbReference>
<feature type="domain" description="SKP1 component dimerisation" evidence="3">
    <location>
        <begin position="276"/>
        <end position="307"/>
    </location>
</feature>
<dbReference type="InterPro" id="IPR011333">
    <property type="entry name" value="SKP1/BTB/POZ_sf"/>
</dbReference>
<dbReference type="InterPro" id="IPR036296">
    <property type="entry name" value="SKP1-like_dim_sf"/>
</dbReference>
<dbReference type="SUPFAM" id="SSF81382">
    <property type="entry name" value="Skp1 dimerisation domain-like"/>
    <property type="match status" value="3"/>
</dbReference>
<dbReference type="InterPro" id="IPR001232">
    <property type="entry name" value="SKP1-like"/>
</dbReference>
<dbReference type="GO" id="GO:0016301">
    <property type="term" value="F:kinase activity"/>
    <property type="evidence" value="ECO:0007669"/>
    <property type="project" value="UniProtKB-KW"/>
</dbReference>
<dbReference type="Pfam" id="PF01466">
    <property type="entry name" value="Skp1"/>
    <property type="match status" value="3"/>
</dbReference>
<evidence type="ECO:0000259" key="4">
    <source>
        <dbReference type="Pfam" id="PF03931"/>
    </source>
</evidence>
<dbReference type="AlphaFoldDB" id="A0A1V9Y8P0"/>
<feature type="domain" description="SKP1 component dimerisation" evidence="3">
    <location>
        <begin position="111"/>
        <end position="147"/>
    </location>
</feature>
<dbReference type="CDD" id="cd18322">
    <property type="entry name" value="BTB_POZ_SKP1"/>
    <property type="match status" value="3"/>
</dbReference>
<name>A0A1V9Y8P0_9STRA</name>
<dbReference type="Proteomes" id="UP000243217">
    <property type="component" value="Unassembled WGS sequence"/>
</dbReference>
<comment type="caution">
    <text evidence="5">The sequence shown here is derived from an EMBL/GenBank/DDBJ whole genome shotgun (WGS) entry which is preliminary data.</text>
</comment>
<dbReference type="SMART" id="SM00512">
    <property type="entry name" value="Skp1"/>
    <property type="match status" value="3"/>
</dbReference>
<feature type="domain" description="SKP1 component POZ" evidence="4">
    <location>
        <begin position="169"/>
        <end position="228"/>
    </location>
</feature>
<accession>A0A1V9Y8P0</accession>
<feature type="domain" description="SKP1 component dimerisation" evidence="3">
    <location>
        <begin position="455"/>
        <end position="486"/>
    </location>
</feature>
<dbReference type="InterPro" id="IPR016072">
    <property type="entry name" value="Skp1_comp_dimer"/>
</dbReference>
<comment type="similarity">
    <text evidence="1">Belongs to the SKP1 family.</text>
</comment>
<evidence type="ECO:0000256" key="2">
    <source>
        <dbReference type="ARBA" id="ARBA00022786"/>
    </source>
</evidence>
<dbReference type="OrthoDB" id="2342932at2759"/>
<evidence type="ECO:0000259" key="3">
    <source>
        <dbReference type="Pfam" id="PF01466"/>
    </source>
</evidence>
<reference evidence="5 6" key="1">
    <citation type="journal article" date="2014" name="Genome Biol. Evol.">
        <title>The secreted proteins of Achlya hypogyna and Thraustotheca clavata identify the ancestral oomycete secretome and reveal gene acquisitions by horizontal gene transfer.</title>
        <authorList>
            <person name="Misner I."/>
            <person name="Blouin N."/>
            <person name="Leonard G."/>
            <person name="Richards T.A."/>
            <person name="Lane C.E."/>
        </authorList>
    </citation>
    <scope>NUCLEOTIDE SEQUENCE [LARGE SCALE GENOMIC DNA]</scope>
    <source>
        <strain evidence="5 6">ATCC 34112</strain>
    </source>
</reference>
<evidence type="ECO:0000256" key="1">
    <source>
        <dbReference type="ARBA" id="ARBA00009993"/>
    </source>
</evidence>
<evidence type="ECO:0000313" key="5">
    <source>
        <dbReference type="EMBL" id="OQR82100.1"/>
    </source>
</evidence>
<dbReference type="SUPFAM" id="SSF54695">
    <property type="entry name" value="POZ domain"/>
    <property type="match status" value="3"/>
</dbReference>
<gene>
    <name evidence="5" type="ORF">THRCLA_23244</name>
</gene>
<dbReference type="Pfam" id="PF03931">
    <property type="entry name" value="Skp1_POZ"/>
    <property type="match status" value="3"/>
</dbReference>
<dbReference type="Gene3D" id="3.30.710.10">
    <property type="entry name" value="Potassium Channel Kv1.1, Chain A"/>
    <property type="match status" value="3"/>
</dbReference>
<protein>
    <submittedName>
        <fullName evidence="5">S-phase kinase-associated protein 1A</fullName>
    </submittedName>
</protein>
<feature type="domain" description="SKP1 component POZ" evidence="4">
    <location>
        <begin position="6"/>
        <end position="62"/>
    </location>
</feature>
<proteinExistence type="inferred from homology"/>
<keyword evidence="5" id="KW-0808">Transferase</keyword>
<organism evidence="5 6">
    <name type="scientific">Thraustotheca clavata</name>
    <dbReference type="NCBI Taxonomy" id="74557"/>
    <lineage>
        <taxon>Eukaryota</taxon>
        <taxon>Sar</taxon>
        <taxon>Stramenopiles</taxon>
        <taxon>Oomycota</taxon>
        <taxon>Saprolegniomycetes</taxon>
        <taxon>Saprolegniales</taxon>
        <taxon>Achlyaceae</taxon>
        <taxon>Thraustotheca</taxon>
    </lineage>
</organism>
<evidence type="ECO:0000313" key="6">
    <source>
        <dbReference type="Proteomes" id="UP000243217"/>
    </source>
</evidence>
<feature type="domain" description="SKP1 component POZ" evidence="4">
    <location>
        <begin position="350"/>
        <end position="408"/>
    </location>
</feature>
<keyword evidence="2" id="KW-0833">Ubl conjugation pathway</keyword>
<dbReference type="STRING" id="74557.A0A1V9Y8P0"/>
<sequence>MSQVIVKVKSGDNELFEVPREALTCSSVAMSVLGDDYDGDEVPLPNVNGKILSKVIEFCNRNLSEPMGEIEKPLKSQDLSDLVPEWCAQFVNIPDNELMDLISAANYLDIKSLLELTCAKAATNIRGKTKEEIRAMFNIPQEDVEDEATPARECDILELTANMAEKVQVVKLVSKEGDAFEVSREAACISGLVKSIIGDDDEYDDEVPLINVDTKVLIHIIDFCKHYHTEPMAELERPLKSQDLYDLVSEWYAKFVDMDKDELFDLILAANYMDIKVLLDLACAKVATLVRGKTSDEIREMFHIPPEAVEQGNENAKRLKVNEVMNDGQGLSSHHKAIFKLAGTMSSINIRLQSNEGQIFEISREAISCSALITTQLEDDYNGEPILLGNVSTNMLAKIVEFCKHNVNEKMPEVDVPLKSQNLADFLPEFYVNFVNIPKGEVLELVAAANYMDMKNLLALACAKTAVLIRGKDPQQIREYFDGPSEPEPASEVEAKGGKLQCFHFQCKIGKVIFRCAMSSINIRLQSNEGQIFEISREAMLL</sequence>
<dbReference type="InterPro" id="IPR016073">
    <property type="entry name" value="Skp1_comp_POZ"/>
</dbReference>